<dbReference type="EMBL" id="CACTIH010009351">
    <property type="protein sequence ID" value="CAA3030120.1"/>
    <property type="molecule type" value="Genomic_DNA"/>
</dbReference>
<sequence>MDSRDEPVQGFLINFSQRAIWQEITYEKPFIEINIEDMDTLRRYVGWVLRLQMWQYKKQPESRKRENRMEEKEESDKEIEKALEAKKILGIVIREELQVVEVEQETPQAIAVIDDQSVEMKKSSTGDYRDLETGVHIYGQRSGRVDVGHEVGETMVEVKLGGQSTI</sequence>
<comment type="caution">
    <text evidence="1">The sequence shown here is derived from an EMBL/GenBank/DDBJ whole genome shotgun (WGS) entry which is preliminary data.</text>
</comment>
<gene>
    <name evidence="1" type="ORF">OLEA9_A047511</name>
</gene>
<evidence type="ECO:0000313" key="1">
    <source>
        <dbReference type="EMBL" id="CAA3030120.1"/>
    </source>
</evidence>
<accession>A0A8S0VEN3</accession>
<reference evidence="1 2" key="1">
    <citation type="submission" date="2019-12" db="EMBL/GenBank/DDBJ databases">
        <authorList>
            <person name="Alioto T."/>
            <person name="Alioto T."/>
            <person name="Gomez Garrido J."/>
        </authorList>
    </citation>
    <scope>NUCLEOTIDE SEQUENCE [LARGE SCALE GENOMIC DNA]</scope>
</reference>
<name>A0A8S0VEN3_OLEEU</name>
<dbReference type="Gramene" id="OE9A047511T1">
    <property type="protein sequence ID" value="OE9A047511C1"/>
    <property type="gene ID" value="OE9A047511"/>
</dbReference>
<evidence type="ECO:0000313" key="2">
    <source>
        <dbReference type="Proteomes" id="UP000594638"/>
    </source>
</evidence>
<dbReference type="Proteomes" id="UP000594638">
    <property type="component" value="Unassembled WGS sequence"/>
</dbReference>
<proteinExistence type="predicted"/>
<dbReference type="AlphaFoldDB" id="A0A8S0VEN3"/>
<organism evidence="1 2">
    <name type="scientific">Olea europaea subsp. europaea</name>
    <dbReference type="NCBI Taxonomy" id="158383"/>
    <lineage>
        <taxon>Eukaryota</taxon>
        <taxon>Viridiplantae</taxon>
        <taxon>Streptophyta</taxon>
        <taxon>Embryophyta</taxon>
        <taxon>Tracheophyta</taxon>
        <taxon>Spermatophyta</taxon>
        <taxon>Magnoliopsida</taxon>
        <taxon>eudicotyledons</taxon>
        <taxon>Gunneridae</taxon>
        <taxon>Pentapetalae</taxon>
        <taxon>asterids</taxon>
        <taxon>lamiids</taxon>
        <taxon>Lamiales</taxon>
        <taxon>Oleaceae</taxon>
        <taxon>Oleeae</taxon>
        <taxon>Olea</taxon>
    </lineage>
</organism>
<protein>
    <submittedName>
        <fullName evidence="1">Uncharacterized protein</fullName>
    </submittedName>
</protein>
<keyword evidence="2" id="KW-1185">Reference proteome</keyword>